<dbReference type="Pfam" id="PF18808">
    <property type="entry name" value="Importin_rep_4"/>
    <property type="match status" value="1"/>
</dbReference>
<dbReference type="EMBL" id="SPNW01000025">
    <property type="protein sequence ID" value="TIA89650.1"/>
    <property type="molecule type" value="Genomic_DNA"/>
</dbReference>
<dbReference type="InterPro" id="IPR008942">
    <property type="entry name" value="ENTH_VHS"/>
</dbReference>
<dbReference type="InterPro" id="IPR011989">
    <property type="entry name" value="ARM-like"/>
</dbReference>
<dbReference type="InterPro" id="IPR057672">
    <property type="entry name" value="TPR_IPO4/5"/>
</dbReference>
<evidence type="ECO:0000256" key="5">
    <source>
        <dbReference type="ARBA" id="ARBA00022737"/>
    </source>
</evidence>
<comment type="caution">
    <text evidence="9">The sequence shown here is derived from an EMBL/GenBank/DDBJ whole genome shotgun (WGS) entry which is preliminary data.</text>
</comment>
<evidence type="ECO:0000256" key="4">
    <source>
        <dbReference type="ARBA" id="ARBA00022490"/>
    </source>
</evidence>
<dbReference type="OrthoDB" id="543373at2759"/>
<keyword evidence="4" id="KW-0963">Cytoplasm</keyword>
<dbReference type="InterPro" id="IPR040122">
    <property type="entry name" value="Importin_beta"/>
</dbReference>
<dbReference type="Pfam" id="PF25780">
    <property type="entry name" value="TPR_IPO5"/>
    <property type="match status" value="1"/>
</dbReference>
<reference evidence="9 10" key="1">
    <citation type="submission" date="2019-03" db="EMBL/GenBank/DDBJ databases">
        <title>Sequencing 23 genomes of Wallemia ichthyophaga.</title>
        <authorList>
            <person name="Gostincar C."/>
        </authorList>
    </citation>
    <scope>NUCLEOTIDE SEQUENCE [LARGE SCALE GENOMIC DNA]</scope>
    <source>
        <strain evidence="9 10">EXF-5753</strain>
    </source>
</reference>
<dbReference type="InterPro" id="IPR041653">
    <property type="entry name" value="Importin_rep_4"/>
</dbReference>
<dbReference type="Proteomes" id="UP000310189">
    <property type="component" value="Unassembled WGS sequence"/>
</dbReference>
<dbReference type="SUPFAM" id="SSF48464">
    <property type="entry name" value="ENTH/VHS domain"/>
    <property type="match status" value="1"/>
</dbReference>
<evidence type="ECO:0000256" key="2">
    <source>
        <dbReference type="ARBA" id="ARBA00004496"/>
    </source>
</evidence>
<organism evidence="9 10">
    <name type="scientific">Wallemia hederae</name>
    <dbReference type="NCBI Taxonomy" id="1540922"/>
    <lineage>
        <taxon>Eukaryota</taxon>
        <taxon>Fungi</taxon>
        <taxon>Dikarya</taxon>
        <taxon>Basidiomycota</taxon>
        <taxon>Wallemiomycotina</taxon>
        <taxon>Wallemiomycetes</taxon>
        <taxon>Wallemiales</taxon>
        <taxon>Wallemiaceae</taxon>
        <taxon>Wallemia</taxon>
    </lineage>
</organism>
<dbReference type="Pfam" id="PF18829">
    <property type="entry name" value="Importin_rep_6"/>
    <property type="match status" value="1"/>
</dbReference>
<dbReference type="Gene3D" id="1.25.10.10">
    <property type="entry name" value="Leucine-rich Repeat Variant"/>
    <property type="match status" value="1"/>
</dbReference>
<dbReference type="PROSITE" id="PS50179">
    <property type="entry name" value="VHS"/>
    <property type="match status" value="1"/>
</dbReference>
<feature type="domain" description="VHS" evidence="8">
    <location>
        <begin position="30"/>
        <end position="84"/>
    </location>
</feature>
<evidence type="ECO:0000256" key="6">
    <source>
        <dbReference type="ARBA" id="ARBA00022927"/>
    </source>
</evidence>
<dbReference type="InterPro" id="IPR016024">
    <property type="entry name" value="ARM-type_fold"/>
</dbReference>
<dbReference type="InterPro" id="IPR041389">
    <property type="entry name" value="Importin_rep_6"/>
</dbReference>
<evidence type="ECO:0000313" key="9">
    <source>
        <dbReference type="EMBL" id="TIA89650.1"/>
    </source>
</evidence>
<dbReference type="SMART" id="SM01349">
    <property type="entry name" value="TOG"/>
    <property type="match status" value="1"/>
</dbReference>
<evidence type="ECO:0000313" key="10">
    <source>
        <dbReference type="Proteomes" id="UP000310189"/>
    </source>
</evidence>
<keyword evidence="10" id="KW-1185">Reference proteome</keyword>
<dbReference type="InterPro" id="IPR034085">
    <property type="entry name" value="TOG"/>
</dbReference>
<keyword evidence="3" id="KW-0813">Transport</keyword>
<proteinExistence type="predicted"/>
<dbReference type="Pfam" id="PF13513">
    <property type="entry name" value="HEAT_EZ"/>
    <property type="match status" value="1"/>
</dbReference>
<accession>A0A4T0FN99</accession>
<dbReference type="Pfam" id="PF25574">
    <property type="entry name" value="TPR_IMB1"/>
    <property type="match status" value="1"/>
</dbReference>
<evidence type="ECO:0000259" key="8">
    <source>
        <dbReference type="PROSITE" id="PS50179"/>
    </source>
</evidence>
<dbReference type="GO" id="GO:0035091">
    <property type="term" value="F:phosphatidylinositol binding"/>
    <property type="evidence" value="ECO:0007669"/>
    <property type="project" value="InterPro"/>
</dbReference>
<protein>
    <recommendedName>
        <fullName evidence="8">VHS domain-containing protein</fullName>
    </recommendedName>
</protein>
<dbReference type="Gene3D" id="1.25.40.90">
    <property type="match status" value="1"/>
</dbReference>
<dbReference type="InterPro" id="IPR002014">
    <property type="entry name" value="VHS_dom"/>
</dbReference>
<evidence type="ECO:0000256" key="7">
    <source>
        <dbReference type="ARBA" id="ARBA00023242"/>
    </source>
</evidence>
<keyword evidence="6" id="KW-0653">Protein transport</keyword>
<dbReference type="GO" id="GO:0016192">
    <property type="term" value="P:vesicle-mediated transport"/>
    <property type="evidence" value="ECO:0007669"/>
    <property type="project" value="UniProtKB-ARBA"/>
</dbReference>
<dbReference type="SUPFAM" id="SSF48371">
    <property type="entry name" value="ARM repeat"/>
    <property type="match status" value="1"/>
</dbReference>
<dbReference type="GO" id="GO:0006606">
    <property type="term" value="P:protein import into nucleus"/>
    <property type="evidence" value="ECO:0007669"/>
    <property type="project" value="InterPro"/>
</dbReference>
<dbReference type="InterPro" id="IPR058584">
    <property type="entry name" value="IMB1_TNPO1-like_TPR"/>
</dbReference>
<dbReference type="GO" id="GO:0005737">
    <property type="term" value="C:cytoplasm"/>
    <property type="evidence" value="ECO:0007669"/>
    <property type="project" value="UniProtKB-SubCell"/>
</dbReference>
<sequence>MKSLKKAFSGEKETTSVTRLIEIYCSNEYDEASIEGVFDIVESMQFMKRTGQVEASRAMRKQLKHGSTHQNIRALTLFHGCVSNGVSSRDFPDSELEARFRLIASDPSYDARVKKKLRGVLRSLNEENVQSTRFKQLYEDCGNAATLPQTISLRFQAFYVVTAKICPTETESTRISNRSRRSIRRSPWNHLRRDACYDLYKIDRARHSSYATMSADLFTLIDELQSPVNDVRSRAEKLLQDTLIPAHPDETLQGIVEVAATHNVEHIRSFALVLIRKLAFQRPDSTNPTQELWADLLRLETRQKISVVLINQLANEQAPAVRNKLADTLAELARDSLSRGQNWNELSSALFQCVASDNASIRESAFRVWSGVPVMLLDMPMDQLKPLFEQGLQDAHVSVRLTALKAYSSTLIDSDKSTRIQLSPLLVVAFEILPPLAQSADFDSLRPALLTFTSLASSYPSLFESHLNNILTFAGEIADSSACPFEVRQPALELLLSLAEGIAASCRRNSRFSETFIKICLKWLSVRSTDEDWETTEDLDDVPEEEEPAQVGEEYIDRLSTALGGKAILAPAFSLIPTMIASPNWQERLGGLMAIASIGEGSHKQLVSELNKVMQLIQPTFTDPHSRVRHGACHAIGQLCTDFAENLQEAFYDPILKALATLLQDPSPRVQAHAAAALVNFFDAPPEVEVFEPYMDGLIERLLHLLGNSNKRYVQEQSITTIATVADAAEEKFAKYYSTVMPLLINVLGANLGPEFRMMKGKAMECATLISLAVGRETFLPDANKLAELLAVIQGQVTESDDPQISYLISAWARIAGVMGGEFAPYLPSVMPPLLTAAQIKPELQVADDDEVDKDANPDLEWMRMADQNVGIQTSALEDKNTAMETLVVYATELKEHFGPFAVQALEIALPCLKFYFHDGVREAATHLIPQCAEIAKLTNQASEEVIDTTFANVVEAVADEADPTFLGVLVNCFYKLVSTFGIPNLKQQLAQTFTKAIEQQLHDLHEKRKLRIQKFGKHNNGGDVDQEDLELVLEEEEAENAALDEVSAVLKILDPQSSLLIAIGTVAQMEIGPEWEDDDE</sequence>
<evidence type="ECO:0000256" key="3">
    <source>
        <dbReference type="ARBA" id="ARBA00022448"/>
    </source>
</evidence>
<gene>
    <name evidence="9" type="ORF">E3P99_01977</name>
</gene>
<dbReference type="PANTHER" id="PTHR10527">
    <property type="entry name" value="IMPORTIN BETA"/>
    <property type="match status" value="1"/>
</dbReference>
<comment type="subcellular location">
    <subcellularLocation>
        <location evidence="2">Cytoplasm</location>
    </subcellularLocation>
    <subcellularLocation>
        <location evidence="1">Nucleus</location>
    </subcellularLocation>
</comment>
<dbReference type="GO" id="GO:0043130">
    <property type="term" value="F:ubiquitin binding"/>
    <property type="evidence" value="ECO:0007669"/>
    <property type="project" value="InterPro"/>
</dbReference>
<dbReference type="GO" id="GO:0007034">
    <property type="term" value="P:vacuolar transport"/>
    <property type="evidence" value="ECO:0007669"/>
    <property type="project" value="UniProtKB-ARBA"/>
</dbReference>
<dbReference type="GO" id="GO:0005634">
    <property type="term" value="C:nucleus"/>
    <property type="evidence" value="ECO:0007669"/>
    <property type="project" value="UniProtKB-SubCell"/>
</dbReference>
<name>A0A4T0FN99_9BASI</name>
<keyword evidence="5" id="KW-0677">Repeat</keyword>
<keyword evidence="7" id="KW-0539">Nucleus</keyword>
<dbReference type="CDD" id="cd16980">
    <property type="entry name" value="VHS_Lsb5"/>
    <property type="match status" value="1"/>
</dbReference>
<dbReference type="AlphaFoldDB" id="A0A4T0FN99"/>
<evidence type="ECO:0000256" key="1">
    <source>
        <dbReference type="ARBA" id="ARBA00004123"/>
    </source>
</evidence>